<proteinExistence type="predicted"/>
<comment type="caution">
    <text evidence="1">The sequence shown here is derived from an EMBL/GenBank/DDBJ whole genome shotgun (WGS) entry which is preliminary data.</text>
</comment>
<accession>A0A6N7VN41</accession>
<dbReference type="Proteomes" id="UP000441455">
    <property type="component" value="Unassembled WGS sequence"/>
</dbReference>
<reference evidence="1 2" key="1">
    <citation type="submission" date="2019-08" db="EMBL/GenBank/DDBJ databases">
        <title>In-depth cultivation of the pig gut microbiome towards novel bacterial diversity and tailored functional studies.</title>
        <authorList>
            <person name="Wylensek D."/>
            <person name="Hitch T.C.A."/>
            <person name="Clavel T."/>
        </authorList>
    </citation>
    <scope>NUCLEOTIDE SEQUENCE [LARGE SCALE GENOMIC DNA]</scope>
    <source>
        <strain evidence="1 2">WCA-389-WT-5B</strain>
    </source>
</reference>
<evidence type="ECO:0000313" key="2">
    <source>
        <dbReference type="Proteomes" id="UP000441455"/>
    </source>
</evidence>
<dbReference type="RefSeq" id="WP_154488740.1">
    <property type="nucleotide sequence ID" value="NZ_VULN01000024.1"/>
</dbReference>
<dbReference type="OrthoDB" id="1868456at2"/>
<dbReference type="EMBL" id="VULN01000024">
    <property type="protein sequence ID" value="MSS83124.1"/>
    <property type="molecule type" value="Genomic_DNA"/>
</dbReference>
<gene>
    <name evidence="1" type="ORF">FX155_11060</name>
</gene>
<protein>
    <submittedName>
        <fullName evidence="1">Uncharacterized protein</fullName>
    </submittedName>
</protein>
<evidence type="ECO:0000313" key="1">
    <source>
        <dbReference type="EMBL" id="MSS83124.1"/>
    </source>
</evidence>
<organism evidence="1 2">
    <name type="scientific">Acidaminococcus fermentans</name>
    <dbReference type="NCBI Taxonomy" id="905"/>
    <lineage>
        <taxon>Bacteria</taxon>
        <taxon>Bacillati</taxon>
        <taxon>Bacillota</taxon>
        <taxon>Negativicutes</taxon>
        <taxon>Acidaminococcales</taxon>
        <taxon>Acidaminococcaceae</taxon>
        <taxon>Acidaminococcus</taxon>
    </lineage>
</organism>
<dbReference type="AlphaFoldDB" id="A0A6N7VN41"/>
<name>A0A6N7VN41_ACIFE</name>
<sequence>MSKKQTVVILDVKTPSMARAIRAKCLNCSGYQRAEVRDCVLTDCPLFPYRFGKGPKAARNSLEKSYTVKVVKGECAAWKESE</sequence>